<keyword evidence="3" id="KW-0378">Hydrolase</keyword>
<dbReference type="OrthoDB" id="419889at2759"/>
<feature type="domain" description="Peptidase A2" evidence="4">
    <location>
        <begin position="123"/>
        <end position="156"/>
    </location>
</feature>
<dbReference type="Proteomes" id="UP000288716">
    <property type="component" value="Unassembled WGS sequence"/>
</dbReference>
<name>A0A443RT45_9ACAR</name>
<dbReference type="GO" id="GO:0004190">
    <property type="term" value="F:aspartic-type endopeptidase activity"/>
    <property type="evidence" value="ECO:0007669"/>
    <property type="project" value="UniProtKB-KW"/>
</dbReference>
<comment type="caution">
    <text evidence="5">The sequence shown here is derived from an EMBL/GenBank/DDBJ whole genome shotgun (WGS) entry which is preliminary data.</text>
</comment>
<organism evidence="5 6">
    <name type="scientific">Leptotrombidium deliense</name>
    <dbReference type="NCBI Taxonomy" id="299467"/>
    <lineage>
        <taxon>Eukaryota</taxon>
        <taxon>Metazoa</taxon>
        <taxon>Ecdysozoa</taxon>
        <taxon>Arthropoda</taxon>
        <taxon>Chelicerata</taxon>
        <taxon>Arachnida</taxon>
        <taxon>Acari</taxon>
        <taxon>Acariformes</taxon>
        <taxon>Trombidiformes</taxon>
        <taxon>Prostigmata</taxon>
        <taxon>Anystina</taxon>
        <taxon>Parasitengona</taxon>
        <taxon>Trombiculoidea</taxon>
        <taxon>Trombiculidae</taxon>
        <taxon>Leptotrombidium</taxon>
    </lineage>
</organism>
<evidence type="ECO:0000256" key="2">
    <source>
        <dbReference type="ARBA" id="ARBA00022750"/>
    </source>
</evidence>
<dbReference type="InterPro" id="IPR018061">
    <property type="entry name" value="Retropepsins"/>
</dbReference>
<proteinExistence type="predicted"/>
<reference evidence="5 6" key="1">
    <citation type="journal article" date="2018" name="Gigascience">
        <title>Genomes of trombidid mites reveal novel predicted allergens and laterally-transferred genes associated with secondary metabolism.</title>
        <authorList>
            <person name="Dong X."/>
            <person name="Chaisiri K."/>
            <person name="Xia D."/>
            <person name="Armstrong S.D."/>
            <person name="Fang Y."/>
            <person name="Donnelly M.J."/>
            <person name="Kadowaki T."/>
            <person name="McGarry J.W."/>
            <person name="Darby A.C."/>
            <person name="Makepeace B.L."/>
        </authorList>
    </citation>
    <scope>NUCLEOTIDE SEQUENCE [LARGE SCALE GENOMIC DNA]</scope>
    <source>
        <strain evidence="5">UoL-UT</strain>
    </source>
</reference>
<dbReference type="SUPFAM" id="SSF50630">
    <property type="entry name" value="Acid proteases"/>
    <property type="match status" value="1"/>
</dbReference>
<dbReference type="InterPro" id="IPR051592">
    <property type="entry name" value="HERV-K_Pro_peptidase_A2"/>
</dbReference>
<feature type="non-terminal residue" evidence="5">
    <location>
        <position position="185"/>
    </location>
</feature>
<dbReference type="Pfam" id="PF00077">
    <property type="entry name" value="RVP"/>
    <property type="match status" value="1"/>
</dbReference>
<keyword evidence="6" id="KW-1185">Reference proteome</keyword>
<dbReference type="AlphaFoldDB" id="A0A443RT45"/>
<dbReference type="InterPro" id="IPR036157">
    <property type="entry name" value="dUTPase-like_sf"/>
</dbReference>
<dbReference type="PANTHER" id="PTHR19422:SF123">
    <property type="entry name" value="RT1 CLASS I, LOCUS CE15"/>
    <property type="match status" value="1"/>
</dbReference>
<evidence type="ECO:0000256" key="3">
    <source>
        <dbReference type="ARBA" id="ARBA00022801"/>
    </source>
</evidence>
<accession>A0A443RT45</accession>
<dbReference type="Gene3D" id="2.40.70.10">
    <property type="entry name" value="Acid Proteases"/>
    <property type="match status" value="1"/>
</dbReference>
<evidence type="ECO:0000256" key="1">
    <source>
        <dbReference type="ARBA" id="ARBA00022670"/>
    </source>
</evidence>
<protein>
    <submittedName>
        <fullName evidence="5">Pro-like protein</fullName>
    </submittedName>
</protein>
<dbReference type="PROSITE" id="PS50175">
    <property type="entry name" value="ASP_PROT_RETROV"/>
    <property type="match status" value="1"/>
</dbReference>
<dbReference type="VEuPathDB" id="VectorBase:LDEU013577"/>
<dbReference type="STRING" id="299467.A0A443RT45"/>
<gene>
    <name evidence="5" type="ORF">B4U80_12495</name>
</gene>
<evidence type="ECO:0000313" key="5">
    <source>
        <dbReference type="EMBL" id="RWS18463.1"/>
    </source>
</evidence>
<dbReference type="SUPFAM" id="SSF51283">
    <property type="entry name" value="dUTPase-like"/>
    <property type="match status" value="1"/>
</dbReference>
<evidence type="ECO:0000313" key="6">
    <source>
        <dbReference type="Proteomes" id="UP000288716"/>
    </source>
</evidence>
<keyword evidence="1" id="KW-0645">Protease</keyword>
<keyword evidence="2" id="KW-0064">Aspartyl protease</keyword>
<dbReference type="InterPro" id="IPR021109">
    <property type="entry name" value="Peptidase_aspartic_dom_sf"/>
</dbReference>
<dbReference type="PANTHER" id="PTHR19422">
    <property type="entry name" value="GAG RETROVIRAL POLYPROTEIN"/>
    <property type="match status" value="1"/>
</dbReference>
<dbReference type="InterPro" id="IPR001995">
    <property type="entry name" value="Peptidase_A2_cat"/>
</dbReference>
<feature type="non-terminal residue" evidence="5">
    <location>
        <position position="1"/>
    </location>
</feature>
<dbReference type="EMBL" id="NCKV01039276">
    <property type="protein sequence ID" value="RWS18463.1"/>
    <property type="molecule type" value="Genomic_DNA"/>
</dbReference>
<dbReference type="GO" id="GO:0006508">
    <property type="term" value="P:proteolysis"/>
    <property type="evidence" value="ECO:0007669"/>
    <property type="project" value="UniProtKB-KW"/>
</dbReference>
<dbReference type="Gene3D" id="2.70.40.10">
    <property type="match status" value="1"/>
</dbReference>
<sequence>GTTGSGGLDLSASSYQVLTPDMGVQLMPTRVQGPIPPGTASLTHFIGEIQIMLSSPQGVSDFNPGDRIAQLVLCPSVAQYTKVIPQTRRNRGFGSTGVGPMIFWSMDCTDRPIKTLIIEGIPIRGPLDTGADASIISQQDWPRKWPVQRLVELGAVTAAFITLTSQSINLFSDSQYILNALPILE</sequence>
<evidence type="ECO:0000259" key="4">
    <source>
        <dbReference type="PROSITE" id="PS50175"/>
    </source>
</evidence>